<name>A0ACA9RGR5_9GLOM</name>
<organism evidence="1 2">
    <name type="scientific">Racocetra persica</name>
    <dbReference type="NCBI Taxonomy" id="160502"/>
    <lineage>
        <taxon>Eukaryota</taxon>
        <taxon>Fungi</taxon>
        <taxon>Fungi incertae sedis</taxon>
        <taxon>Mucoromycota</taxon>
        <taxon>Glomeromycotina</taxon>
        <taxon>Glomeromycetes</taxon>
        <taxon>Diversisporales</taxon>
        <taxon>Gigasporaceae</taxon>
        <taxon>Racocetra</taxon>
    </lineage>
</organism>
<dbReference type="EMBL" id="CAJVQC010052924">
    <property type="protein sequence ID" value="CAG8792232.1"/>
    <property type="molecule type" value="Genomic_DNA"/>
</dbReference>
<evidence type="ECO:0000313" key="2">
    <source>
        <dbReference type="Proteomes" id="UP000789920"/>
    </source>
</evidence>
<reference evidence="1" key="1">
    <citation type="submission" date="2021-06" db="EMBL/GenBank/DDBJ databases">
        <authorList>
            <person name="Kallberg Y."/>
            <person name="Tangrot J."/>
            <person name="Rosling A."/>
        </authorList>
    </citation>
    <scope>NUCLEOTIDE SEQUENCE</scope>
    <source>
        <strain evidence="1">MA461A</strain>
    </source>
</reference>
<feature type="non-terminal residue" evidence="1">
    <location>
        <position position="1"/>
    </location>
</feature>
<evidence type="ECO:0000313" key="1">
    <source>
        <dbReference type="EMBL" id="CAG8792232.1"/>
    </source>
</evidence>
<keyword evidence="2" id="KW-1185">Reference proteome</keyword>
<dbReference type="Proteomes" id="UP000789920">
    <property type="component" value="Unassembled WGS sequence"/>
</dbReference>
<protein>
    <submittedName>
        <fullName evidence="1">14620_t:CDS:1</fullName>
    </submittedName>
</protein>
<sequence>INEPKNQPPTPPSHAKFPPKIPNQIRKRGIRRMRTNGREGKESRSPRETFRLAAQFGYLDNPKI</sequence>
<comment type="caution">
    <text evidence="1">The sequence shown here is derived from an EMBL/GenBank/DDBJ whole genome shotgun (WGS) entry which is preliminary data.</text>
</comment>
<proteinExistence type="predicted"/>
<accession>A0ACA9RGR5</accession>
<gene>
    <name evidence="1" type="ORF">RPERSI_LOCUS19365</name>
</gene>